<sequence length="184" mass="21187">MESMSPQNVTELESKPKGWTARVWNWYLSNNGNWLEKQRGILILATIMVAAVSFYSALHPPVQTEVDMDDFSSFLTLNTIIMVISLMILVVLLSGVPLQNKFCLWVLNLATLCIMFFVTVEYLQEIAHMSPDTWVNETTTIMCFAWMLLCLLAAFIHTIFFIIWVVRKLTRTRGMTRNNDSVRV</sequence>
<protein>
    <submittedName>
        <fullName evidence="2">Ankyrin repeat-containing domain, PGG domain protein</fullName>
    </submittedName>
</protein>
<organism evidence="2 3">
    <name type="scientific">Artemisia annua</name>
    <name type="common">Sweet wormwood</name>
    <dbReference type="NCBI Taxonomy" id="35608"/>
    <lineage>
        <taxon>Eukaryota</taxon>
        <taxon>Viridiplantae</taxon>
        <taxon>Streptophyta</taxon>
        <taxon>Embryophyta</taxon>
        <taxon>Tracheophyta</taxon>
        <taxon>Spermatophyta</taxon>
        <taxon>Magnoliopsida</taxon>
        <taxon>eudicotyledons</taxon>
        <taxon>Gunneridae</taxon>
        <taxon>Pentapetalae</taxon>
        <taxon>asterids</taxon>
        <taxon>campanulids</taxon>
        <taxon>Asterales</taxon>
        <taxon>Asteraceae</taxon>
        <taxon>Asteroideae</taxon>
        <taxon>Anthemideae</taxon>
        <taxon>Artemisiinae</taxon>
        <taxon>Artemisia</taxon>
    </lineage>
</organism>
<dbReference type="AlphaFoldDB" id="A0A2U1MPG0"/>
<keyword evidence="1" id="KW-1133">Transmembrane helix</keyword>
<feature type="transmembrane region" description="Helical" evidence="1">
    <location>
        <begin position="102"/>
        <end position="124"/>
    </location>
</feature>
<dbReference type="STRING" id="35608.A0A2U1MPG0"/>
<dbReference type="OrthoDB" id="1585477at2759"/>
<feature type="transmembrane region" description="Helical" evidence="1">
    <location>
        <begin position="71"/>
        <end position="95"/>
    </location>
</feature>
<dbReference type="EMBL" id="PKPP01004706">
    <property type="protein sequence ID" value="PWA63127.1"/>
    <property type="molecule type" value="Genomic_DNA"/>
</dbReference>
<gene>
    <name evidence="2" type="ORF">CTI12_AA357580</name>
</gene>
<keyword evidence="1" id="KW-0472">Membrane</keyword>
<comment type="caution">
    <text evidence="2">The sequence shown here is derived from an EMBL/GenBank/DDBJ whole genome shotgun (WGS) entry which is preliminary data.</text>
</comment>
<proteinExistence type="predicted"/>
<reference evidence="2 3" key="1">
    <citation type="journal article" date="2018" name="Mol. Plant">
        <title>The genome of Artemisia annua provides insight into the evolution of Asteraceae family and artemisinin biosynthesis.</title>
        <authorList>
            <person name="Shen Q."/>
            <person name="Zhang L."/>
            <person name="Liao Z."/>
            <person name="Wang S."/>
            <person name="Yan T."/>
            <person name="Shi P."/>
            <person name="Liu M."/>
            <person name="Fu X."/>
            <person name="Pan Q."/>
            <person name="Wang Y."/>
            <person name="Lv Z."/>
            <person name="Lu X."/>
            <person name="Zhang F."/>
            <person name="Jiang W."/>
            <person name="Ma Y."/>
            <person name="Chen M."/>
            <person name="Hao X."/>
            <person name="Li L."/>
            <person name="Tang Y."/>
            <person name="Lv G."/>
            <person name="Zhou Y."/>
            <person name="Sun X."/>
            <person name="Brodelius P.E."/>
            <person name="Rose J.K.C."/>
            <person name="Tang K."/>
        </authorList>
    </citation>
    <scope>NUCLEOTIDE SEQUENCE [LARGE SCALE GENOMIC DNA]</scope>
    <source>
        <strain evidence="3">cv. Huhao1</strain>
        <tissue evidence="2">Leaf</tissue>
    </source>
</reference>
<name>A0A2U1MPG0_ARTAN</name>
<keyword evidence="1" id="KW-0812">Transmembrane</keyword>
<evidence type="ECO:0000313" key="2">
    <source>
        <dbReference type="EMBL" id="PWA63127.1"/>
    </source>
</evidence>
<keyword evidence="3" id="KW-1185">Reference proteome</keyword>
<evidence type="ECO:0000256" key="1">
    <source>
        <dbReference type="SAM" id="Phobius"/>
    </source>
</evidence>
<evidence type="ECO:0000313" key="3">
    <source>
        <dbReference type="Proteomes" id="UP000245207"/>
    </source>
</evidence>
<accession>A0A2U1MPG0</accession>
<feature type="transmembrane region" description="Helical" evidence="1">
    <location>
        <begin position="144"/>
        <end position="166"/>
    </location>
</feature>
<feature type="transmembrane region" description="Helical" evidence="1">
    <location>
        <begin position="41"/>
        <end position="59"/>
    </location>
</feature>
<dbReference type="Proteomes" id="UP000245207">
    <property type="component" value="Unassembled WGS sequence"/>
</dbReference>